<feature type="site" description="Lowers pKa of active site Tyr" evidence="6">
    <location>
        <position position="79"/>
    </location>
</feature>
<evidence type="ECO:0000256" key="4">
    <source>
        <dbReference type="PIRSR" id="PIRSR000097-1"/>
    </source>
</evidence>
<dbReference type="EMBL" id="WUUL01000001">
    <property type="protein sequence ID" value="MXQ52436.1"/>
    <property type="molecule type" value="Genomic_DNA"/>
</dbReference>
<dbReference type="Proteomes" id="UP000430692">
    <property type="component" value="Unassembled WGS sequence"/>
</dbReference>
<evidence type="ECO:0000256" key="6">
    <source>
        <dbReference type="PIRSR" id="PIRSR000097-3"/>
    </source>
</evidence>
<dbReference type="SUPFAM" id="SSF51430">
    <property type="entry name" value="NAD(P)-linked oxidoreductase"/>
    <property type="match status" value="1"/>
</dbReference>
<accession>A0A6I4VRC9</accession>
<evidence type="ECO:0000256" key="3">
    <source>
        <dbReference type="ARBA" id="ARBA00023002"/>
    </source>
</evidence>
<dbReference type="InterPro" id="IPR020471">
    <property type="entry name" value="AKR"/>
</dbReference>
<dbReference type="Pfam" id="PF00248">
    <property type="entry name" value="Aldo_ket_red"/>
    <property type="match status" value="1"/>
</dbReference>
<dbReference type="InterPro" id="IPR018170">
    <property type="entry name" value="Aldo/ket_reductase_CS"/>
</dbReference>
<feature type="domain" description="NADP-dependent oxidoreductase" evidence="7">
    <location>
        <begin position="31"/>
        <end position="262"/>
    </location>
</feature>
<organism evidence="8 9">
    <name type="scientific">Shimazuella alba</name>
    <dbReference type="NCBI Taxonomy" id="2690964"/>
    <lineage>
        <taxon>Bacteria</taxon>
        <taxon>Bacillati</taxon>
        <taxon>Bacillota</taxon>
        <taxon>Bacilli</taxon>
        <taxon>Bacillales</taxon>
        <taxon>Thermoactinomycetaceae</taxon>
        <taxon>Shimazuella</taxon>
    </lineage>
</organism>
<dbReference type="Gene3D" id="3.20.20.100">
    <property type="entry name" value="NADP-dependent oxidoreductase domain"/>
    <property type="match status" value="1"/>
</dbReference>
<keyword evidence="2" id="KW-0521">NADP</keyword>
<dbReference type="InterPro" id="IPR023210">
    <property type="entry name" value="NADP_OxRdtase_dom"/>
</dbReference>
<reference evidence="8 9" key="1">
    <citation type="submission" date="2019-12" db="EMBL/GenBank/DDBJ databases">
        <title>Whole-genome analyses of novel actinobacteria.</title>
        <authorList>
            <person name="Sahin N."/>
            <person name="Saygin H."/>
        </authorList>
    </citation>
    <scope>NUCLEOTIDE SEQUENCE [LARGE SCALE GENOMIC DNA]</scope>
    <source>
        <strain evidence="8 9">KC615</strain>
    </source>
</reference>
<feature type="active site" description="Proton donor" evidence="4">
    <location>
        <position position="54"/>
    </location>
</feature>
<keyword evidence="3" id="KW-0560">Oxidoreductase</keyword>
<dbReference type="PROSITE" id="PS00062">
    <property type="entry name" value="ALDOKETO_REDUCTASE_2"/>
    <property type="match status" value="1"/>
</dbReference>
<protein>
    <submittedName>
        <fullName evidence="8">Aldo/keto reductase</fullName>
    </submittedName>
</protein>
<dbReference type="FunFam" id="3.20.20.100:FF:000015">
    <property type="entry name" value="Oxidoreductase, aldo/keto reductase family"/>
    <property type="match status" value="1"/>
</dbReference>
<dbReference type="PROSITE" id="PS00798">
    <property type="entry name" value="ALDOKETO_REDUCTASE_1"/>
    <property type="match status" value="1"/>
</dbReference>
<evidence type="ECO:0000313" key="9">
    <source>
        <dbReference type="Proteomes" id="UP000430692"/>
    </source>
</evidence>
<proteinExistence type="inferred from homology"/>
<dbReference type="PROSITE" id="PS00063">
    <property type="entry name" value="ALDOKETO_REDUCTASE_3"/>
    <property type="match status" value="1"/>
</dbReference>
<feature type="binding site" evidence="5">
    <location>
        <position position="112"/>
    </location>
    <ligand>
        <name>substrate</name>
    </ligand>
</feature>
<dbReference type="RefSeq" id="WP_160799459.1">
    <property type="nucleotide sequence ID" value="NZ_WUUL01000001.1"/>
</dbReference>
<name>A0A6I4VRC9_9BACL</name>
<dbReference type="PANTHER" id="PTHR43827">
    <property type="entry name" value="2,5-DIKETO-D-GLUCONIC ACID REDUCTASE"/>
    <property type="match status" value="1"/>
</dbReference>
<evidence type="ECO:0000256" key="2">
    <source>
        <dbReference type="ARBA" id="ARBA00022857"/>
    </source>
</evidence>
<gene>
    <name evidence="8" type="ORF">GSM42_01440</name>
</gene>
<evidence type="ECO:0000256" key="5">
    <source>
        <dbReference type="PIRSR" id="PIRSR000097-2"/>
    </source>
</evidence>
<dbReference type="AlphaFoldDB" id="A0A6I4VRC9"/>
<dbReference type="PRINTS" id="PR00069">
    <property type="entry name" value="ALDKETRDTASE"/>
</dbReference>
<comment type="similarity">
    <text evidence="1">Belongs to the aldo/keto reductase family.</text>
</comment>
<evidence type="ECO:0000313" key="8">
    <source>
        <dbReference type="EMBL" id="MXQ52436.1"/>
    </source>
</evidence>
<comment type="caution">
    <text evidence="8">The sequence shown here is derived from an EMBL/GenBank/DDBJ whole genome shotgun (WGS) entry which is preliminary data.</text>
</comment>
<keyword evidence="9" id="KW-1185">Reference proteome</keyword>
<dbReference type="PIRSF" id="PIRSF000097">
    <property type="entry name" value="AKR"/>
    <property type="match status" value="1"/>
</dbReference>
<dbReference type="GO" id="GO:0016616">
    <property type="term" value="F:oxidoreductase activity, acting on the CH-OH group of donors, NAD or NADP as acceptor"/>
    <property type="evidence" value="ECO:0007669"/>
    <property type="project" value="UniProtKB-ARBA"/>
</dbReference>
<dbReference type="PANTHER" id="PTHR43827:SF3">
    <property type="entry name" value="NADP-DEPENDENT OXIDOREDUCTASE DOMAIN-CONTAINING PROTEIN"/>
    <property type="match status" value="1"/>
</dbReference>
<sequence length="276" mass="31902">MINNIHSTTTLANGVKMPWFGLGVYKIPEGKEMITTVQKALEFGYRSFDTAALYQNEQGLGKAIHASSIPREDLFITSKVWNTDQGYDSTLKAFHDSLNRLQLDYLDLYLIHWPVPNLYKDTWKALETLYKEKKIKAIGVSNFQIHHLKDIMKDANVIPMVNQVEYHPKLTQNDLRTFCKQENIQLEAWSPLMRGRLQDNPVLIEIAQKHAKTVAQVILRWDLQNEVITIPKTTKVERLRENANIFDFVLTDEEMIAINGLNENLRAGQDPDNFKF</sequence>
<dbReference type="InterPro" id="IPR036812">
    <property type="entry name" value="NAD(P)_OxRdtase_dom_sf"/>
</dbReference>
<evidence type="ECO:0000256" key="1">
    <source>
        <dbReference type="ARBA" id="ARBA00007905"/>
    </source>
</evidence>
<evidence type="ECO:0000259" key="7">
    <source>
        <dbReference type="Pfam" id="PF00248"/>
    </source>
</evidence>